<proteinExistence type="predicted"/>
<keyword evidence="1" id="KW-0479">Metal-binding</keyword>
<dbReference type="InterPro" id="IPR000760">
    <property type="entry name" value="Inositol_monophosphatase-like"/>
</dbReference>
<comment type="cofactor">
    <cofactor evidence="1">
        <name>Mg(2+)</name>
        <dbReference type="ChEBI" id="CHEBI:18420"/>
    </cofactor>
</comment>
<feature type="binding site" evidence="1">
    <location>
        <position position="202"/>
    </location>
    <ligand>
        <name>Mg(2+)</name>
        <dbReference type="ChEBI" id="CHEBI:18420"/>
        <label>1</label>
        <note>catalytic</note>
    </ligand>
</feature>
<name>A0A936NCT6_9ACTN</name>
<organism evidence="2 3">
    <name type="scientific">Candidatus Neomicrothrix subdominans</name>
    <dbReference type="NCBI Taxonomy" id="2954438"/>
    <lineage>
        <taxon>Bacteria</taxon>
        <taxon>Bacillati</taxon>
        <taxon>Actinomycetota</taxon>
        <taxon>Acidimicrobiia</taxon>
        <taxon>Acidimicrobiales</taxon>
        <taxon>Microthrixaceae</taxon>
        <taxon>Candidatus Neomicrothrix</taxon>
    </lineage>
</organism>
<evidence type="ECO:0000313" key="2">
    <source>
        <dbReference type="EMBL" id="MBK9296677.1"/>
    </source>
</evidence>
<comment type="caution">
    <text evidence="2">The sequence shown here is derived from an EMBL/GenBank/DDBJ whole genome shotgun (WGS) entry which is preliminary data.</text>
</comment>
<feature type="binding site" evidence="1">
    <location>
        <position position="69"/>
    </location>
    <ligand>
        <name>Mg(2+)</name>
        <dbReference type="ChEBI" id="CHEBI:18420"/>
        <label>1</label>
        <note>catalytic</note>
    </ligand>
</feature>
<evidence type="ECO:0000256" key="1">
    <source>
        <dbReference type="PIRSR" id="PIRSR600760-2"/>
    </source>
</evidence>
<dbReference type="AlphaFoldDB" id="A0A936NCT6"/>
<sequence>MNEPTSTSLHPEDALELLDRVAIGIRRAVAEVDDRRARSNRSGQYALDLAADGGAVASLTAAGLGVLSEESGHHHPERPLQVVLDPVDGSTNASRGLPWWATSACILDAEGPWVSLVRNQAIGTTYTAVRGGGAERDGRRLAPIEAPSVDDSMAAINGTPVSHLGWKQFRSFGAAALDVCAVADGGLDVYLDATTTGNAQWDFLGGLLILTEVGGVMLDAQDRSIVAISPPERRQPIAARSQAAAAEARRRAQSSGWWQTSVHWTDRL</sequence>
<feature type="binding site" evidence="1">
    <location>
        <position position="85"/>
    </location>
    <ligand>
        <name>Mg(2+)</name>
        <dbReference type="ChEBI" id="CHEBI:18420"/>
        <label>1</label>
        <note>catalytic</note>
    </ligand>
</feature>
<dbReference type="GO" id="GO:0006020">
    <property type="term" value="P:inositol metabolic process"/>
    <property type="evidence" value="ECO:0007669"/>
    <property type="project" value="TreeGrafter"/>
</dbReference>
<keyword evidence="1" id="KW-0460">Magnesium</keyword>
<dbReference type="GO" id="GO:0007165">
    <property type="term" value="P:signal transduction"/>
    <property type="evidence" value="ECO:0007669"/>
    <property type="project" value="TreeGrafter"/>
</dbReference>
<reference evidence="2 3" key="1">
    <citation type="submission" date="2020-10" db="EMBL/GenBank/DDBJ databases">
        <title>Connecting structure to function with the recovery of over 1000 high-quality activated sludge metagenome-assembled genomes encoding full-length rRNA genes using long-read sequencing.</title>
        <authorList>
            <person name="Singleton C.M."/>
            <person name="Petriglieri F."/>
            <person name="Kristensen J.M."/>
            <person name="Kirkegaard R.H."/>
            <person name="Michaelsen T.Y."/>
            <person name="Andersen M.H."/>
            <person name="Karst S.M."/>
            <person name="Dueholm M.S."/>
            <person name="Nielsen P.H."/>
            <person name="Albertsen M."/>
        </authorList>
    </citation>
    <scope>NUCLEOTIDE SEQUENCE [LARGE SCALE GENOMIC DNA]</scope>
    <source>
        <strain evidence="2">Lyne_18-Q3-R50-59_MAXAC.006</strain>
    </source>
</reference>
<dbReference type="EMBL" id="JADJZA010000004">
    <property type="protein sequence ID" value="MBK9296677.1"/>
    <property type="molecule type" value="Genomic_DNA"/>
</dbReference>
<dbReference type="GO" id="GO:0008934">
    <property type="term" value="F:inositol monophosphate 1-phosphatase activity"/>
    <property type="evidence" value="ECO:0007669"/>
    <property type="project" value="TreeGrafter"/>
</dbReference>
<feature type="binding site" evidence="1">
    <location>
        <position position="88"/>
    </location>
    <ligand>
        <name>Mg(2+)</name>
        <dbReference type="ChEBI" id="CHEBI:18420"/>
        <label>1</label>
        <note>catalytic</note>
    </ligand>
</feature>
<dbReference type="CDD" id="cd01637">
    <property type="entry name" value="IMPase_like"/>
    <property type="match status" value="1"/>
</dbReference>
<dbReference type="SUPFAM" id="SSF56655">
    <property type="entry name" value="Carbohydrate phosphatase"/>
    <property type="match status" value="1"/>
</dbReference>
<dbReference type="Pfam" id="PF00459">
    <property type="entry name" value="Inositol_P"/>
    <property type="match status" value="1"/>
</dbReference>
<gene>
    <name evidence="2" type="ORF">IPN02_07510</name>
</gene>
<dbReference type="Gene3D" id="3.40.190.80">
    <property type="match status" value="1"/>
</dbReference>
<dbReference type="Gene3D" id="3.30.540.10">
    <property type="entry name" value="Fructose-1,6-Bisphosphatase, subunit A, domain 1"/>
    <property type="match status" value="1"/>
</dbReference>
<dbReference type="GO" id="GO:0046872">
    <property type="term" value="F:metal ion binding"/>
    <property type="evidence" value="ECO:0007669"/>
    <property type="project" value="UniProtKB-KW"/>
</dbReference>
<dbReference type="PANTHER" id="PTHR20854:SF4">
    <property type="entry name" value="INOSITOL-1-MONOPHOSPHATASE-RELATED"/>
    <property type="match status" value="1"/>
</dbReference>
<dbReference type="Proteomes" id="UP000727993">
    <property type="component" value="Unassembled WGS sequence"/>
</dbReference>
<evidence type="ECO:0000313" key="3">
    <source>
        <dbReference type="Proteomes" id="UP000727993"/>
    </source>
</evidence>
<accession>A0A936NCT6</accession>
<dbReference type="PANTHER" id="PTHR20854">
    <property type="entry name" value="INOSITOL MONOPHOSPHATASE"/>
    <property type="match status" value="1"/>
</dbReference>
<evidence type="ECO:0008006" key="4">
    <source>
        <dbReference type="Google" id="ProtNLM"/>
    </source>
</evidence>
<dbReference type="PRINTS" id="PR00377">
    <property type="entry name" value="IMPHPHTASES"/>
</dbReference>
<protein>
    <recommendedName>
        <fullName evidence="4">Inositol monophosphatase</fullName>
    </recommendedName>
</protein>